<organism evidence="2 3">
    <name type="scientific">Pseudomonas phage phCDa</name>
    <dbReference type="NCBI Taxonomy" id="2268587"/>
    <lineage>
        <taxon>Viruses</taxon>
        <taxon>Duplodnaviria</taxon>
        <taxon>Heunggongvirae</taxon>
        <taxon>Uroviricota</taxon>
        <taxon>Caudoviricetes</taxon>
        <taxon>Schitoviridae</taxon>
        <taxon>Shizishanvirus</taxon>
        <taxon>Shizishanvirus phCDa</taxon>
    </lineage>
</organism>
<dbReference type="Pfam" id="PF23899">
    <property type="entry name" value="SU10_portal"/>
    <property type="match status" value="1"/>
</dbReference>
<evidence type="ECO:0000313" key="2">
    <source>
        <dbReference type="EMBL" id="AXC36460.1"/>
    </source>
</evidence>
<proteinExistence type="predicted"/>
<dbReference type="EMBL" id="MH382836">
    <property type="protein sequence ID" value="AXC36460.1"/>
    <property type="molecule type" value="Genomic_DNA"/>
</dbReference>
<gene>
    <name evidence="2" type="ORF">phCDa_16</name>
</gene>
<accession>A0A2Z5H8P6</accession>
<feature type="compositionally biased region" description="Basic and acidic residues" evidence="1">
    <location>
        <begin position="675"/>
        <end position="690"/>
    </location>
</feature>
<protein>
    <recommendedName>
        <fullName evidence="4">Portal protein</fullName>
    </recommendedName>
</protein>
<keyword evidence="3" id="KW-1185">Reference proteome</keyword>
<evidence type="ECO:0000313" key="3">
    <source>
        <dbReference type="Proteomes" id="UP000252224"/>
    </source>
</evidence>
<reference evidence="2 3" key="1">
    <citation type="submission" date="2018-05" db="EMBL/GenBank/DDBJ databases">
        <title>Genomic characterization of a novel Pseudomonas phage phCDa.</title>
        <authorList>
            <person name="Chen C."/>
            <person name="Lu D."/>
            <person name="Wang J."/>
            <person name="Fu R."/>
        </authorList>
    </citation>
    <scope>NUCLEOTIDE SEQUENCE [LARGE SCALE GENOMIC DNA]</scope>
</reference>
<sequence>MAQDEQQPLVTLTQHKLTDWSHEPTLSELKLDVENAMVSHNAQVQQIDLWLDFLHTKGKGAAPSDKNKSRAQPKLIRQQAEWRYTSLSEPFLSSPDIFELKPVTWEDRRSAIQNGLLLNNQLNTRIDKQHLIDTMVRCAVDTGVAFLKTGWTREVKQVKRMVPQYELTPNGEYMDIMQEIAQLEQESPSQYYEVDEGYRLAYETFKTDGIPYAPVQVGAIEEDHEDVIKNHPSIEVVSHKNIIVDPTCKGILENAGFIVHKFQTSKSELRKDGRYKNLDKIVKDQAQPLSEPDYSVNAKDKTFNFADEARTKMIAYEYWGFRDLDGSGEVQPFVATWVGDVLIRMEKNPFPDEQLPFVAIPYLPVYESVYGESDGSLLIENQKTVGAVQRGIIDVFAKSANGQVGMAKGALDAPNLRKFNEGRNYEFNPGNDPRSAIHMHTFQEIPVSAWQMLESQNRQAEAITGVQAFSAGLNGASLGDTATGVRGALDAASKRELGILRRLASGVVKAGRKLIAMNAVFLEDKEVIRVTNESFVDIRRDDLAGNFDISLGISTAEEDNAKAQELSFMLQTVGPNAGWEVTAIILSDIARLRKMPDLAKRIEDYQPQPDPLAQAKAQLEIKLLEAQIASEMAKAAQYGSNAALHQVKQGTEVAKANALNANADKTNLDFLEQESGVKQERDKELMDKQHQGQAGLQAVQSAIRQQEASQMNKPGAL</sequence>
<name>A0A2Z5H8P6_9CAUD</name>
<evidence type="ECO:0008006" key="4">
    <source>
        <dbReference type="Google" id="ProtNLM"/>
    </source>
</evidence>
<dbReference type="Proteomes" id="UP000252224">
    <property type="component" value="Segment"/>
</dbReference>
<evidence type="ECO:0000256" key="1">
    <source>
        <dbReference type="SAM" id="MobiDB-lite"/>
    </source>
</evidence>
<dbReference type="InterPro" id="IPR056909">
    <property type="entry name" value="SU10_portal"/>
</dbReference>
<feature type="compositionally biased region" description="Polar residues" evidence="1">
    <location>
        <begin position="691"/>
        <end position="717"/>
    </location>
</feature>
<feature type="region of interest" description="Disordered" evidence="1">
    <location>
        <begin position="675"/>
        <end position="717"/>
    </location>
</feature>